<accession>A0ABP4QR96</accession>
<sequence length="101" mass="10760">MVARFDGAPGSVVVLADGNYWTGCDTAYGRHDGQGSLRKPAKIRQPAAFDADTFFVANNLIPVNGKEYEYYWAAGILPAGVAKISYTFPDGVSTNAVVQGN</sequence>
<organism evidence="1 2">
    <name type="scientific">Kribbella alba</name>
    <dbReference type="NCBI Taxonomy" id="190197"/>
    <lineage>
        <taxon>Bacteria</taxon>
        <taxon>Bacillati</taxon>
        <taxon>Actinomycetota</taxon>
        <taxon>Actinomycetes</taxon>
        <taxon>Propionibacteriales</taxon>
        <taxon>Kribbellaceae</taxon>
        <taxon>Kribbella</taxon>
    </lineage>
</organism>
<reference evidence="2" key="1">
    <citation type="journal article" date="2019" name="Int. J. Syst. Evol. Microbiol.">
        <title>The Global Catalogue of Microorganisms (GCM) 10K type strain sequencing project: providing services to taxonomists for standard genome sequencing and annotation.</title>
        <authorList>
            <consortium name="The Broad Institute Genomics Platform"/>
            <consortium name="The Broad Institute Genome Sequencing Center for Infectious Disease"/>
            <person name="Wu L."/>
            <person name="Ma J."/>
        </authorList>
    </citation>
    <scope>NUCLEOTIDE SEQUENCE [LARGE SCALE GENOMIC DNA]</scope>
    <source>
        <strain evidence="2">JCM 14306</strain>
    </source>
</reference>
<dbReference type="Proteomes" id="UP001501319">
    <property type="component" value="Unassembled WGS sequence"/>
</dbReference>
<gene>
    <name evidence="1" type="ORF">GCM10009744_00370</name>
</gene>
<name>A0ABP4QR96_9ACTN</name>
<comment type="caution">
    <text evidence="1">The sequence shown here is derived from an EMBL/GenBank/DDBJ whole genome shotgun (WGS) entry which is preliminary data.</text>
</comment>
<keyword evidence="2" id="KW-1185">Reference proteome</keyword>
<evidence type="ECO:0000313" key="2">
    <source>
        <dbReference type="Proteomes" id="UP001501319"/>
    </source>
</evidence>
<evidence type="ECO:0000313" key="1">
    <source>
        <dbReference type="EMBL" id="GAA1617750.1"/>
    </source>
</evidence>
<dbReference type="EMBL" id="BAAANE010000001">
    <property type="protein sequence ID" value="GAA1617750.1"/>
    <property type="molecule type" value="Genomic_DNA"/>
</dbReference>
<protein>
    <submittedName>
        <fullName evidence="1">Uncharacterized protein</fullName>
    </submittedName>
</protein>
<dbReference type="RefSeq" id="WP_344107202.1">
    <property type="nucleotide sequence ID" value="NZ_BAAANE010000001.1"/>
</dbReference>
<proteinExistence type="predicted"/>